<gene>
    <name evidence="6 9" type="primary">ade</name>
    <name evidence="9" type="ORF">GCM10007111_38420</name>
</gene>
<dbReference type="InterPro" id="IPR032466">
    <property type="entry name" value="Metal_Hydrolase"/>
</dbReference>
<dbReference type="PANTHER" id="PTHR11113">
    <property type="entry name" value="N-ACETYLGLUCOSAMINE-6-PHOSPHATE DEACETYLASE"/>
    <property type="match status" value="1"/>
</dbReference>
<evidence type="ECO:0000256" key="4">
    <source>
        <dbReference type="ARBA" id="ARBA00023211"/>
    </source>
</evidence>
<dbReference type="Gene3D" id="2.30.40.10">
    <property type="entry name" value="Urease, subunit C, domain 1"/>
    <property type="match status" value="1"/>
</dbReference>
<comment type="similarity">
    <text evidence="1 6">Belongs to the metallo-dependent hydrolases superfamily. Adenine deaminase family.</text>
</comment>
<organism evidence="9 10">
    <name type="scientific">Virgibacillus kapii</name>
    <dbReference type="NCBI Taxonomy" id="1638645"/>
    <lineage>
        <taxon>Bacteria</taxon>
        <taxon>Bacillati</taxon>
        <taxon>Bacillota</taxon>
        <taxon>Bacilli</taxon>
        <taxon>Bacillales</taxon>
        <taxon>Bacillaceae</taxon>
        <taxon>Virgibacillus</taxon>
    </lineage>
</organism>
<evidence type="ECO:0000313" key="10">
    <source>
        <dbReference type="Proteomes" id="UP000634435"/>
    </source>
</evidence>
<evidence type="ECO:0000259" key="7">
    <source>
        <dbReference type="Pfam" id="PF01979"/>
    </source>
</evidence>
<dbReference type="RefSeq" id="WP_188944058.1">
    <property type="nucleotide sequence ID" value="NZ_BMPN01000008.1"/>
</dbReference>
<evidence type="ECO:0000256" key="3">
    <source>
        <dbReference type="ARBA" id="ARBA00022801"/>
    </source>
</evidence>
<evidence type="ECO:0000256" key="5">
    <source>
        <dbReference type="ARBA" id="ARBA00047720"/>
    </source>
</evidence>
<dbReference type="InterPro" id="IPR026912">
    <property type="entry name" value="Adenine_deam_C"/>
</dbReference>
<evidence type="ECO:0000256" key="1">
    <source>
        <dbReference type="ARBA" id="ARBA00006773"/>
    </source>
</evidence>
<name>A0ABQ2DU60_9BACI</name>
<dbReference type="InterPro" id="IPR011059">
    <property type="entry name" value="Metal-dep_hydrolase_composite"/>
</dbReference>
<keyword evidence="3 6" id="KW-0378">Hydrolase</keyword>
<feature type="domain" description="Amidohydrolase-related" evidence="7">
    <location>
        <begin position="74"/>
        <end position="357"/>
    </location>
</feature>
<dbReference type="PANTHER" id="PTHR11113:SF2">
    <property type="entry name" value="ADENINE DEAMINASE"/>
    <property type="match status" value="1"/>
</dbReference>
<keyword evidence="4 6" id="KW-0464">Manganese</keyword>
<evidence type="ECO:0000259" key="8">
    <source>
        <dbReference type="Pfam" id="PF13382"/>
    </source>
</evidence>
<proteinExistence type="inferred from homology"/>
<evidence type="ECO:0000256" key="6">
    <source>
        <dbReference type="HAMAP-Rule" id="MF_01518"/>
    </source>
</evidence>
<dbReference type="EMBL" id="BMPN01000008">
    <property type="protein sequence ID" value="GGJ73083.1"/>
    <property type="molecule type" value="Genomic_DNA"/>
</dbReference>
<comment type="catalytic activity">
    <reaction evidence="5 6">
        <text>adenine + H2O + H(+) = hypoxanthine + NH4(+)</text>
        <dbReference type="Rhea" id="RHEA:23688"/>
        <dbReference type="ChEBI" id="CHEBI:15377"/>
        <dbReference type="ChEBI" id="CHEBI:15378"/>
        <dbReference type="ChEBI" id="CHEBI:16708"/>
        <dbReference type="ChEBI" id="CHEBI:17368"/>
        <dbReference type="ChEBI" id="CHEBI:28938"/>
        <dbReference type="EC" id="3.5.4.2"/>
    </reaction>
</comment>
<keyword evidence="10" id="KW-1185">Reference proteome</keyword>
<dbReference type="Proteomes" id="UP000634435">
    <property type="component" value="Unassembled WGS sequence"/>
</dbReference>
<comment type="cofactor">
    <cofactor evidence="6">
        <name>Mn(2+)</name>
        <dbReference type="ChEBI" id="CHEBI:29035"/>
    </cofactor>
</comment>
<dbReference type="Pfam" id="PF01979">
    <property type="entry name" value="Amidohydro_1"/>
    <property type="match status" value="1"/>
</dbReference>
<evidence type="ECO:0000256" key="2">
    <source>
        <dbReference type="ARBA" id="ARBA00012782"/>
    </source>
</evidence>
<dbReference type="SUPFAM" id="SSF51338">
    <property type="entry name" value="Composite domain of metallo-dependent hydrolases"/>
    <property type="match status" value="1"/>
</dbReference>
<sequence length="588" mass="64176">MFSRQHIVAAARGDERMDTVIRGVNLVNVFTAEIYPADIGIKKDRFSAIARYENNKPSFYMEGDNEVDAQGKYAIPGFIDCHVHIESTMVTPDMFARAVLRHGTTVAVIDPHEIGNVMGTEGVSYMINASKGLPVRILTTIPSCVPAVPGVETAGAEFGPEDIAALLDNPDVVGIAELMDYVGVIKQNPRMAGIVQKGLDFGVRNEGHLPRVTGRDLHAYLAAGVNSDHESRTVEEIVEKLRAGMLIYIRESSVSQFADIAAKAWEILPHASNIAMCTDDVEPNDMLKNGQMNRVVRRCIEEGIPAPLAIRYASLNGAMRYGLHDRGAIASGYVADFSLVDSLETMQINDVYVQGEQMVKDRRIITDITTRTPPLRKNTVRLPELNEKDFIIHSPVENGTITLNTMEMTPIGTTKIGSLEIQVTDGEIRHLPEEYVFATVTGRHGQNRKPFVGVLKNSGIRSGAYATTVAHDSHNLVVAGKNARDMLMAAKQLQKSGGGLCLVEDGNVMAQVDLPIAGLMAAEPIEELSPKVEKFNEVAQSMGVKVGRRSPSMALSSLTLTVIPEIRISDLGLVDVNTQQLIPLFREE</sequence>
<accession>A0ABQ2DU60</accession>
<evidence type="ECO:0000313" key="9">
    <source>
        <dbReference type="EMBL" id="GGJ73083.1"/>
    </source>
</evidence>
<protein>
    <recommendedName>
        <fullName evidence="2 6">Adenine deaminase</fullName>
        <shortName evidence="6">Adenase</shortName>
        <shortName evidence="6">Adenine aminase</shortName>
        <ecNumber evidence="2 6">3.5.4.2</ecNumber>
    </recommendedName>
</protein>
<dbReference type="Pfam" id="PF13382">
    <property type="entry name" value="Adenine_deam_C"/>
    <property type="match status" value="1"/>
</dbReference>
<dbReference type="EC" id="3.5.4.2" evidence="2 6"/>
<feature type="domain" description="Adenine deaminase C-terminal" evidence="8">
    <location>
        <begin position="414"/>
        <end position="579"/>
    </location>
</feature>
<comment type="caution">
    <text evidence="9">The sequence shown here is derived from an EMBL/GenBank/DDBJ whole genome shotgun (WGS) entry which is preliminary data.</text>
</comment>
<dbReference type="SUPFAM" id="SSF51556">
    <property type="entry name" value="Metallo-dependent hydrolases"/>
    <property type="match status" value="1"/>
</dbReference>
<dbReference type="Gene3D" id="3.20.20.140">
    <property type="entry name" value="Metal-dependent hydrolases"/>
    <property type="match status" value="1"/>
</dbReference>
<dbReference type="InterPro" id="IPR006679">
    <property type="entry name" value="Adenine_deam"/>
</dbReference>
<reference evidence="10" key="1">
    <citation type="journal article" date="2019" name="Int. J. Syst. Evol. Microbiol.">
        <title>The Global Catalogue of Microorganisms (GCM) 10K type strain sequencing project: providing services to taxonomists for standard genome sequencing and annotation.</title>
        <authorList>
            <consortium name="The Broad Institute Genomics Platform"/>
            <consortium name="The Broad Institute Genome Sequencing Center for Infectious Disease"/>
            <person name="Wu L."/>
            <person name="Ma J."/>
        </authorList>
    </citation>
    <scope>NUCLEOTIDE SEQUENCE [LARGE SCALE GENOMIC DNA]</scope>
    <source>
        <strain evidence="10">JCM 30071</strain>
    </source>
</reference>
<dbReference type="HAMAP" id="MF_01518">
    <property type="entry name" value="Adenine_deamin"/>
    <property type="match status" value="1"/>
</dbReference>
<dbReference type="InterPro" id="IPR006680">
    <property type="entry name" value="Amidohydro-rel"/>
</dbReference>